<keyword evidence="2" id="KW-0812">Transmembrane</keyword>
<dbReference type="InterPro" id="IPR036737">
    <property type="entry name" value="OmpA-like_sf"/>
</dbReference>
<dbReference type="Gene3D" id="3.30.1330.60">
    <property type="entry name" value="OmpA-like domain"/>
    <property type="match status" value="1"/>
</dbReference>
<keyword evidence="2" id="KW-1133">Transmembrane helix</keyword>
<sequence length="976" mass="107063">MTEPKPQEESSPPLKRRRRLWWILAGLVIATIILLAATPFAIRWGIEKALSDQGAPNAQVKDVDFNPFTGVLVIKAFRGNVQSEQQRLAAVQIQAQIDWFPLWQKNIYIPEIALRDVDLHLQRDDNGSWTIGELNLPSESESGKKPEEDEDKADGKEPWGFGIGQVALENVRIHYRDPKIVVNARVANARLGSFETWSPEQATPFDLDLTVNQGRIRLEGETRPLSSHPEASARLRIDQLPIGWLQPLLEEHSVSQLSGNFDTDLQIAMKTDQETSLPGFSVEGSIGLDSASLDHSQAGIGHLELTWDGKTKVRLLPEEAPPEWSVDGDLHLLSESLQWTDDVTERSAGGDMELTQRICAQQKNQEALEASLDGSLHLAGLNYRDLQVSLKRGSLTWEGNVALEHSTRKPQPAIEAQGTLAVPDLALDLIEAGYGIAQQKFTADIKVEVPAEGAPAEQLGLAATLSLEGLDISNLRQESKLLQLERFTVTDLDMAGMNSIGAASIRLDNLRAVERKNRETLSTHAPDAVLSSGRIELTQASLKELKALRTKELQIEDLNAWVLRDKDGRIEAVQALAPSAREDGPDTGVQEKPSADAETDSESHFEFSLQRFLLAGDNRIDFIDRSVTPEVHQTLSDLSLEATGIDNSKPGQDTRITAKSHVGEHGILNLDGSLNPFGDQFSSDLLLKLRNINLSAVDGYLRKAIGYRFKSGRLDGEINGQVENDLLDSNLDLVFAQLEVEAVREEDQTEASGELGVPLGTALNLVRDSDGTIHLDIPIQGDFNDPAFRIGKVVRTAVFQTLKKGMVSYYAPLGASLLTGAALPAGAIWAVGKLYDMATTLRFDPMLFGPGEYNPTEQQQQKLKEMAQLLQDRPDARLVVCGIAAPPDLEVLRAERAESQDNKKDEGAASTGESKPEPSPPASEEEKQAMYELARQRAGTVQTSLIEAGIAEDRILTCSPDYQSQQQAQPRVELGI</sequence>
<proteinExistence type="predicted"/>
<keyword evidence="4" id="KW-1185">Reference proteome</keyword>
<feature type="transmembrane region" description="Helical" evidence="2">
    <location>
        <begin position="20"/>
        <end position="42"/>
    </location>
</feature>
<dbReference type="GO" id="GO:0090313">
    <property type="term" value="P:regulation of protein targeting to membrane"/>
    <property type="evidence" value="ECO:0007669"/>
    <property type="project" value="TreeGrafter"/>
</dbReference>
<name>A0A0B5FCK2_9BACT</name>
<reference evidence="3 4" key="1">
    <citation type="journal article" date="2015" name="Genome Announc.">
        <title>Genomes of Geoalkalibacter ferrihydriticus Z-0531T and Geoalkalibacter subterraneus Red1T, Two Haloalkaliphilic Metal-Reducing Deltaproteobacteria.</title>
        <authorList>
            <person name="Badalamenti J.P."/>
            <person name="Krajmalnik-Brown R."/>
            <person name="Torres C.I."/>
            <person name="Bond D.R."/>
        </authorList>
    </citation>
    <scope>NUCLEOTIDE SEQUENCE [LARGE SCALE GENOMIC DNA]</scope>
    <source>
        <strain evidence="3 4">Red1</strain>
    </source>
</reference>
<dbReference type="PANTHER" id="PTHR30441:SF8">
    <property type="entry name" value="DUF748 DOMAIN-CONTAINING PROTEIN"/>
    <property type="match status" value="1"/>
</dbReference>
<feature type="region of interest" description="Disordered" evidence="1">
    <location>
        <begin position="130"/>
        <end position="158"/>
    </location>
</feature>
<dbReference type="OrthoDB" id="9757969at2"/>
<dbReference type="HOGENOM" id="CLU_353286_0_0_7"/>
<gene>
    <name evidence="3" type="ORF">GSUB_04125</name>
</gene>
<dbReference type="InterPro" id="IPR052894">
    <property type="entry name" value="AsmA-related"/>
</dbReference>
<dbReference type="AlphaFoldDB" id="A0A0B5FCK2"/>
<protein>
    <recommendedName>
        <fullName evidence="5">AsmA domain-containing protein</fullName>
    </recommendedName>
</protein>
<dbReference type="PANTHER" id="PTHR30441">
    <property type="entry name" value="DUF748 DOMAIN-CONTAINING PROTEIN"/>
    <property type="match status" value="1"/>
</dbReference>
<dbReference type="KEGG" id="gsb:GSUB_04125"/>
<evidence type="ECO:0000313" key="3">
    <source>
        <dbReference type="EMBL" id="AJF05912.1"/>
    </source>
</evidence>
<feature type="region of interest" description="Disordered" evidence="1">
    <location>
        <begin position="577"/>
        <end position="603"/>
    </location>
</feature>
<accession>A0A0B5FCK2</accession>
<dbReference type="InterPro" id="IPR008023">
    <property type="entry name" value="DUF748"/>
</dbReference>
<evidence type="ECO:0008006" key="5">
    <source>
        <dbReference type="Google" id="ProtNLM"/>
    </source>
</evidence>
<evidence type="ECO:0000313" key="4">
    <source>
        <dbReference type="Proteomes" id="UP000035036"/>
    </source>
</evidence>
<keyword evidence="2" id="KW-0472">Membrane</keyword>
<dbReference type="STRING" id="483547.GSUB_04125"/>
<dbReference type="Proteomes" id="UP000035036">
    <property type="component" value="Chromosome"/>
</dbReference>
<feature type="compositionally biased region" description="Basic and acidic residues" evidence="1">
    <location>
        <begin position="895"/>
        <end position="907"/>
    </location>
</feature>
<evidence type="ECO:0000256" key="2">
    <source>
        <dbReference type="SAM" id="Phobius"/>
    </source>
</evidence>
<feature type="compositionally biased region" description="Basic and acidic residues" evidence="1">
    <location>
        <begin position="141"/>
        <end position="157"/>
    </location>
</feature>
<dbReference type="GO" id="GO:0005886">
    <property type="term" value="C:plasma membrane"/>
    <property type="evidence" value="ECO:0007669"/>
    <property type="project" value="TreeGrafter"/>
</dbReference>
<feature type="region of interest" description="Disordered" evidence="1">
    <location>
        <begin position="895"/>
        <end position="938"/>
    </location>
</feature>
<organism evidence="3 4">
    <name type="scientific">Geoalkalibacter subterraneus</name>
    <dbReference type="NCBI Taxonomy" id="483547"/>
    <lineage>
        <taxon>Bacteria</taxon>
        <taxon>Pseudomonadati</taxon>
        <taxon>Thermodesulfobacteriota</taxon>
        <taxon>Desulfuromonadia</taxon>
        <taxon>Desulfuromonadales</taxon>
        <taxon>Geoalkalibacteraceae</taxon>
        <taxon>Geoalkalibacter</taxon>
    </lineage>
</organism>
<dbReference type="EMBL" id="CP010311">
    <property type="protein sequence ID" value="AJF05912.1"/>
    <property type="molecule type" value="Genomic_DNA"/>
</dbReference>
<dbReference type="RefSeq" id="WP_040199323.1">
    <property type="nucleotide sequence ID" value="NZ_CP010311.1"/>
</dbReference>
<evidence type="ECO:0000256" key="1">
    <source>
        <dbReference type="SAM" id="MobiDB-lite"/>
    </source>
</evidence>
<dbReference type="Pfam" id="PF05359">
    <property type="entry name" value="DUF748"/>
    <property type="match status" value="2"/>
</dbReference>